<dbReference type="AlphaFoldDB" id="A0A1W2GK92"/>
<protein>
    <submittedName>
        <fullName evidence="1">Uncharacterized protein</fullName>
    </submittedName>
</protein>
<name>A0A1W2GK92_REIFA</name>
<accession>A0A1W2GK92</accession>
<evidence type="ECO:0000313" key="1">
    <source>
        <dbReference type="EMBL" id="SMD37070.1"/>
    </source>
</evidence>
<evidence type="ECO:0000313" key="2">
    <source>
        <dbReference type="Proteomes" id="UP000192472"/>
    </source>
</evidence>
<dbReference type="Proteomes" id="UP000192472">
    <property type="component" value="Unassembled WGS sequence"/>
</dbReference>
<organism evidence="1 2">
    <name type="scientific">Reichenbachiella faecimaris</name>
    <dbReference type="NCBI Taxonomy" id="692418"/>
    <lineage>
        <taxon>Bacteria</taxon>
        <taxon>Pseudomonadati</taxon>
        <taxon>Bacteroidota</taxon>
        <taxon>Cytophagia</taxon>
        <taxon>Cytophagales</taxon>
        <taxon>Reichenbachiellaceae</taxon>
        <taxon>Reichenbachiella</taxon>
    </lineage>
</organism>
<reference evidence="1 2" key="1">
    <citation type="submission" date="2017-04" db="EMBL/GenBank/DDBJ databases">
        <authorList>
            <person name="Afonso C.L."/>
            <person name="Miller P.J."/>
            <person name="Scott M.A."/>
            <person name="Spackman E."/>
            <person name="Goraichik I."/>
            <person name="Dimitrov K.M."/>
            <person name="Suarez D.L."/>
            <person name="Swayne D.E."/>
        </authorList>
    </citation>
    <scope>NUCLEOTIDE SEQUENCE [LARGE SCALE GENOMIC DNA]</scope>
    <source>
        <strain evidence="1 2">DSM 26133</strain>
    </source>
</reference>
<dbReference type="RefSeq" id="WP_139793931.1">
    <property type="nucleotide sequence ID" value="NZ_FWYF01000003.1"/>
</dbReference>
<sequence>MSTTLFDQLMKSVTLILTLLSFQMAKGDSNKMVRDKDEYIISHGKTIFGDTDINLVYEDAIIRSGNDIMHYPSSQIDKVAVIDHATGDVELYHSGSFGLNQKQYLFKILAEGQATLLYREGLNFSAYEEMEYPPFFILIDNQVYSLSAEKNEMLRQLDNGFQREISRYIKEHKLVLTNEEDMIKLFNYYNLMTLE</sequence>
<gene>
    <name evidence="1" type="ORF">SAMN04488029_3222</name>
</gene>
<dbReference type="OrthoDB" id="982148at2"/>
<proteinExistence type="predicted"/>
<keyword evidence="2" id="KW-1185">Reference proteome</keyword>
<dbReference type="STRING" id="692418.SAMN04488029_3222"/>
<dbReference type="EMBL" id="FWYF01000003">
    <property type="protein sequence ID" value="SMD37070.1"/>
    <property type="molecule type" value="Genomic_DNA"/>
</dbReference>